<sequence>MNSTSTTDTHHPSPPHFLSVNLQKKMATSARKTTKKLKENFTKNDGADEVNRLTLLILLTSHRRPCLDALAEVLGLTQKHDACWFMLNTLLKHTIIWDMTIYYDLH</sequence>
<accession>A0ABV0MJI5</accession>
<evidence type="ECO:0000313" key="1">
    <source>
        <dbReference type="EMBL" id="MEQ2159271.1"/>
    </source>
</evidence>
<name>A0ABV0MJI5_9TELE</name>
<reference evidence="1 2" key="1">
    <citation type="submission" date="2021-06" db="EMBL/GenBank/DDBJ databases">
        <authorList>
            <person name="Palmer J.M."/>
        </authorList>
    </citation>
    <scope>NUCLEOTIDE SEQUENCE [LARGE SCALE GENOMIC DNA]</scope>
    <source>
        <strain evidence="1 2">GA_2019</strain>
        <tissue evidence="1">Muscle</tissue>
    </source>
</reference>
<evidence type="ECO:0000313" key="2">
    <source>
        <dbReference type="Proteomes" id="UP001476798"/>
    </source>
</evidence>
<comment type="caution">
    <text evidence="1">The sequence shown here is derived from an EMBL/GenBank/DDBJ whole genome shotgun (WGS) entry which is preliminary data.</text>
</comment>
<gene>
    <name evidence="1" type="ORF">GOODEAATRI_021167</name>
</gene>
<organism evidence="1 2">
    <name type="scientific">Goodea atripinnis</name>
    <dbReference type="NCBI Taxonomy" id="208336"/>
    <lineage>
        <taxon>Eukaryota</taxon>
        <taxon>Metazoa</taxon>
        <taxon>Chordata</taxon>
        <taxon>Craniata</taxon>
        <taxon>Vertebrata</taxon>
        <taxon>Euteleostomi</taxon>
        <taxon>Actinopterygii</taxon>
        <taxon>Neopterygii</taxon>
        <taxon>Teleostei</taxon>
        <taxon>Neoteleostei</taxon>
        <taxon>Acanthomorphata</taxon>
        <taxon>Ovalentaria</taxon>
        <taxon>Atherinomorphae</taxon>
        <taxon>Cyprinodontiformes</taxon>
        <taxon>Goodeidae</taxon>
        <taxon>Goodea</taxon>
    </lineage>
</organism>
<dbReference type="EMBL" id="JAHRIO010002036">
    <property type="protein sequence ID" value="MEQ2159271.1"/>
    <property type="molecule type" value="Genomic_DNA"/>
</dbReference>
<keyword evidence="2" id="KW-1185">Reference proteome</keyword>
<protein>
    <submittedName>
        <fullName evidence="1">Uncharacterized protein</fullName>
    </submittedName>
</protein>
<dbReference type="Proteomes" id="UP001476798">
    <property type="component" value="Unassembled WGS sequence"/>
</dbReference>
<proteinExistence type="predicted"/>